<dbReference type="PRINTS" id="PR00320">
    <property type="entry name" value="GPROTEINBRPT"/>
</dbReference>
<feature type="transmembrane region" description="Helical" evidence="4">
    <location>
        <begin position="101"/>
        <end position="123"/>
    </location>
</feature>
<dbReference type="InterPro" id="IPR001680">
    <property type="entry name" value="WD40_rpt"/>
</dbReference>
<keyword evidence="4" id="KW-0812">Transmembrane</keyword>
<dbReference type="PANTHER" id="PTHR19848">
    <property type="entry name" value="WD40 REPEAT PROTEIN"/>
    <property type="match status" value="1"/>
</dbReference>
<evidence type="ECO:0000256" key="4">
    <source>
        <dbReference type="SAM" id="Phobius"/>
    </source>
</evidence>
<keyword evidence="7" id="KW-1185">Reference proteome</keyword>
<feature type="repeat" description="WD" evidence="3">
    <location>
        <begin position="444"/>
        <end position="477"/>
    </location>
</feature>
<dbReference type="Gene3D" id="2.130.10.10">
    <property type="entry name" value="YVTN repeat-like/Quinoprotein amine dehydrogenase"/>
    <property type="match status" value="5"/>
</dbReference>
<dbReference type="Pfam" id="PF00400">
    <property type="entry name" value="WD40"/>
    <property type="match status" value="9"/>
</dbReference>
<evidence type="ECO:0000256" key="2">
    <source>
        <dbReference type="ARBA" id="ARBA00022737"/>
    </source>
</evidence>
<dbReference type="InterPro" id="IPR036322">
    <property type="entry name" value="WD40_repeat_dom_sf"/>
</dbReference>
<keyword evidence="2" id="KW-0677">Repeat</keyword>
<dbReference type="InterPro" id="IPR011047">
    <property type="entry name" value="Quinoprotein_ADH-like_sf"/>
</dbReference>
<evidence type="ECO:0000256" key="1">
    <source>
        <dbReference type="ARBA" id="ARBA00022574"/>
    </source>
</evidence>
<reference evidence="7" key="1">
    <citation type="submission" date="2021-05" db="EMBL/GenBank/DDBJ databases">
        <title>Direct Submission.</title>
        <authorList>
            <person name="Li K."/>
            <person name="Gao J."/>
        </authorList>
    </citation>
    <scope>NUCLEOTIDE SEQUENCE [LARGE SCALE GENOMIC DNA]</scope>
    <source>
        <strain evidence="7">HDS12</strain>
    </source>
</reference>
<dbReference type="PROSITE" id="PS50082">
    <property type="entry name" value="WD_REPEATS_2"/>
    <property type="match status" value="7"/>
</dbReference>
<protein>
    <submittedName>
        <fullName evidence="6">WD40 repeat domain-containing protein</fullName>
    </submittedName>
</protein>
<dbReference type="EMBL" id="CP074132">
    <property type="protein sequence ID" value="QUX31793.1"/>
    <property type="molecule type" value="Genomic_DNA"/>
</dbReference>
<keyword evidence="4" id="KW-0472">Membrane</keyword>
<dbReference type="SMART" id="SM00320">
    <property type="entry name" value="WD40"/>
    <property type="match status" value="11"/>
</dbReference>
<dbReference type="InterPro" id="IPR019775">
    <property type="entry name" value="WD40_repeat_CS"/>
</dbReference>
<feature type="repeat" description="WD" evidence="3">
    <location>
        <begin position="317"/>
        <end position="358"/>
    </location>
</feature>
<dbReference type="PROSITE" id="PS00678">
    <property type="entry name" value="WD_REPEATS_1"/>
    <property type="match status" value="2"/>
</dbReference>
<dbReference type="Proteomes" id="UP000678016">
    <property type="component" value="Chromosome"/>
</dbReference>
<feature type="repeat" description="WD" evidence="3">
    <location>
        <begin position="690"/>
        <end position="731"/>
    </location>
</feature>
<feature type="repeat" description="WD" evidence="3">
    <location>
        <begin position="239"/>
        <end position="266"/>
    </location>
</feature>
<dbReference type="InterPro" id="IPR020472">
    <property type="entry name" value="WD40_PAC1"/>
</dbReference>
<feature type="repeat" description="WD" evidence="3">
    <location>
        <begin position="275"/>
        <end position="316"/>
    </location>
</feature>
<dbReference type="PANTHER" id="PTHR19848:SF8">
    <property type="entry name" value="F-BOX AND WD REPEAT DOMAIN CONTAINING 7"/>
    <property type="match status" value="1"/>
</dbReference>
<feature type="domain" description="Novel STAND NTPase 1" evidence="5">
    <location>
        <begin position="4"/>
        <end position="97"/>
    </location>
</feature>
<dbReference type="SUPFAM" id="SSF50998">
    <property type="entry name" value="Quinoprotein alcohol dehydrogenase-like"/>
    <property type="match status" value="1"/>
</dbReference>
<sequence>MPATLTDTELRDVITRPAQTAGARVEEGLAEEVVEDLHRASAADGQVSATLLPPLALVLNRLWERRVDGRLTRDAYTRIGGAAVFLAAGKRRERQSVHRPGRFNAVLAGLVALTLIATGLAVWQRQSVLTARSDQRAAQSRQLAAQSRAVFDSDLELASLLAVQAYRTSPTREATASLYNAADTGLEGSFDNDSDGVASVAFSPDGTTLATSTAGGISGDVHLWDAATGEMINTFYGYDTVIDASFSPDGATLATGDEEGVVHLWDTTGDLLHDLTGHGSWVNAVAFSPDGATLATGSADGTARLWDTATGEQLQVLSDGLGEVFDVEFSPDGATLATGSEDGTARLWDTADHEERRAIDPGGDLPVYDVLFGSDGDVLVTNTTTAVSLWDTRNGSQVQTLTTTGRPLVDTVTVSPDGATLAYGLTDGRVRLWDTGGTASPRTLVNGRDPVFDLAFSPDGTSLATGGLDDGTVHLWDAAFDARRHVLDAGETGWDDVAFGPDGTYLTTTAIRDASWDGTWDETGTRESRWMSTVRFWDASTGEEHRTLTGYELDGIFFTGVDGSTLVTTENVGELTVHLWDAATGERRHTFSARGNEVFDPAFSSDDDVLHQAFSPDGSALALIHEYGAVWLWDTATGEQIHTFVLGEEPVAHTALSADGETLATVQRRDHGQSVVRLWNAATGERLHTLTGYDEDVSVLEFSPDGSLLATETGSEFVYLWDAATGERLHTLSLDEGSVSSMEFSPDGTLLATGTGSAGATHLWDTATGALRRTFPDSSDGFVELLAFSPDGTRLATSTGTDDGVRVWDVDLPDAEEAAARICGAFGRDFTVEERALHLPGLSDGPACAGAVGEGGTSRDGA</sequence>
<gene>
    <name evidence="6" type="ORF">KGD83_15850</name>
</gene>
<proteinExistence type="predicted"/>
<evidence type="ECO:0000313" key="7">
    <source>
        <dbReference type="Proteomes" id="UP000678016"/>
    </source>
</evidence>
<keyword evidence="1 3" id="KW-0853">WD repeat</keyword>
<keyword evidence="4" id="KW-1133">Transmembrane helix</keyword>
<feature type="repeat" description="WD" evidence="3">
    <location>
        <begin position="190"/>
        <end position="234"/>
    </location>
</feature>
<name>A0ABX8CGP6_9ACTN</name>
<dbReference type="SUPFAM" id="SSF50978">
    <property type="entry name" value="WD40 repeat-like"/>
    <property type="match status" value="1"/>
</dbReference>
<dbReference type="InterPro" id="IPR015943">
    <property type="entry name" value="WD40/YVTN_repeat-like_dom_sf"/>
</dbReference>
<accession>A0ABX8CGP6</accession>
<dbReference type="InterPro" id="IPR049052">
    <property type="entry name" value="nSTAND1"/>
</dbReference>
<organism evidence="6 7">
    <name type="scientific">Nocardiopsis akebiae</name>
    <dbReference type="NCBI Taxonomy" id="2831968"/>
    <lineage>
        <taxon>Bacteria</taxon>
        <taxon>Bacillati</taxon>
        <taxon>Actinomycetota</taxon>
        <taxon>Actinomycetes</taxon>
        <taxon>Streptosporangiales</taxon>
        <taxon>Nocardiopsidaceae</taxon>
        <taxon>Nocardiopsis</taxon>
    </lineage>
</organism>
<dbReference type="PROSITE" id="PS50294">
    <property type="entry name" value="WD_REPEATS_REGION"/>
    <property type="match status" value="3"/>
</dbReference>
<evidence type="ECO:0000313" key="6">
    <source>
        <dbReference type="EMBL" id="QUX31793.1"/>
    </source>
</evidence>
<evidence type="ECO:0000259" key="5">
    <source>
        <dbReference type="Pfam" id="PF20703"/>
    </source>
</evidence>
<evidence type="ECO:0000256" key="3">
    <source>
        <dbReference type="PROSITE-ProRule" id="PRU00221"/>
    </source>
</evidence>
<feature type="repeat" description="WD" evidence="3">
    <location>
        <begin position="409"/>
        <end position="434"/>
    </location>
</feature>
<dbReference type="Pfam" id="PF20703">
    <property type="entry name" value="nSTAND1"/>
    <property type="match status" value="1"/>
</dbReference>
<dbReference type="CDD" id="cd00200">
    <property type="entry name" value="WD40"/>
    <property type="match status" value="2"/>
</dbReference>